<sequence length="49" mass="5753">MLALAQIEYIKFLREEKGLSIAKQLKVNWRTVKKSEQCTVTVRSKNKPF</sequence>
<reference evidence="1 2" key="1">
    <citation type="submission" date="2020-08" db="EMBL/GenBank/DDBJ databases">
        <title>Genomic Encyclopedia of Type Strains, Phase IV (KMG-IV): sequencing the most valuable type-strain genomes for metagenomic binning, comparative biology and taxonomic classification.</title>
        <authorList>
            <person name="Goeker M."/>
        </authorList>
    </citation>
    <scope>NUCLEOTIDE SEQUENCE [LARGE SCALE GENOMIC DNA]</scope>
    <source>
        <strain evidence="1 2">DSM 17075</strain>
    </source>
</reference>
<dbReference type="RefSeq" id="WP_183184771.1">
    <property type="nucleotide sequence ID" value="NZ_BMNP01000034.1"/>
</dbReference>
<dbReference type="Proteomes" id="UP000559598">
    <property type="component" value="Unassembled WGS sequence"/>
</dbReference>
<organism evidence="1 2">
    <name type="scientific">Anoxybacteroides voinovskiense</name>
    <dbReference type="NCBI Taxonomy" id="230470"/>
    <lineage>
        <taxon>Bacteria</taxon>
        <taxon>Bacillati</taxon>
        <taxon>Bacillota</taxon>
        <taxon>Bacilli</taxon>
        <taxon>Bacillales</taxon>
        <taxon>Anoxybacillaceae</taxon>
        <taxon>Anoxybacteroides</taxon>
    </lineage>
</organism>
<gene>
    <name evidence="1" type="ORF">GGR02_002221</name>
</gene>
<dbReference type="EMBL" id="JACIDE010000015">
    <property type="protein sequence ID" value="MBB4074454.1"/>
    <property type="molecule type" value="Genomic_DNA"/>
</dbReference>
<accession>A0A840DN05</accession>
<dbReference type="AlphaFoldDB" id="A0A840DN05"/>
<name>A0A840DN05_9BACL</name>
<keyword evidence="2" id="KW-1185">Reference proteome</keyword>
<proteinExistence type="predicted"/>
<protein>
    <submittedName>
        <fullName evidence="1">Uncharacterized protein</fullName>
    </submittedName>
</protein>
<comment type="caution">
    <text evidence="1">The sequence shown here is derived from an EMBL/GenBank/DDBJ whole genome shotgun (WGS) entry which is preliminary data.</text>
</comment>
<evidence type="ECO:0000313" key="2">
    <source>
        <dbReference type="Proteomes" id="UP000559598"/>
    </source>
</evidence>
<evidence type="ECO:0000313" key="1">
    <source>
        <dbReference type="EMBL" id="MBB4074454.1"/>
    </source>
</evidence>